<name>A0ACB8FEI8_9SAUR</name>
<proteinExistence type="predicted"/>
<accession>A0ACB8FEI8</accession>
<sequence length="109" mass="12422">MSGWIKCKAASIEMNRQLKDIGVPLDAGESQANEQVDEDLTVTQSQMNFICPITQEEMKKPVRNKTCGHTYEEEAILKIIMHKEKQKKKAWHTWEFGMAISVVVVVGMQ</sequence>
<evidence type="ECO:0000313" key="2">
    <source>
        <dbReference type="Proteomes" id="UP000827872"/>
    </source>
</evidence>
<reference evidence="1" key="1">
    <citation type="submission" date="2021-08" db="EMBL/GenBank/DDBJ databases">
        <title>The first chromosome-level gecko genome reveals the dynamic sex chromosomes of Neotropical dwarf geckos (Sphaerodactylidae: Sphaerodactylus).</title>
        <authorList>
            <person name="Pinto B.J."/>
            <person name="Keating S.E."/>
            <person name="Gamble T."/>
        </authorList>
    </citation>
    <scope>NUCLEOTIDE SEQUENCE</scope>
    <source>
        <strain evidence="1">TG3544</strain>
    </source>
</reference>
<protein>
    <submittedName>
        <fullName evidence="1">Uncharacterized protein</fullName>
    </submittedName>
</protein>
<gene>
    <name evidence="1" type="ORF">K3G42_021867</name>
</gene>
<organism evidence="1 2">
    <name type="scientific">Sphaerodactylus townsendi</name>
    <dbReference type="NCBI Taxonomy" id="933632"/>
    <lineage>
        <taxon>Eukaryota</taxon>
        <taxon>Metazoa</taxon>
        <taxon>Chordata</taxon>
        <taxon>Craniata</taxon>
        <taxon>Vertebrata</taxon>
        <taxon>Euteleostomi</taxon>
        <taxon>Lepidosauria</taxon>
        <taxon>Squamata</taxon>
        <taxon>Bifurcata</taxon>
        <taxon>Gekkota</taxon>
        <taxon>Sphaerodactylidae</taxon>
        <taxon>Sphaerodactylus</taxon>
    </lineage>
</organism>
<evidence type="ECO:0000313" key="1">
    <source>
        <dbReference type="EMBL" id="KAH8003629.1"/>
    </source>
</evidence>
<dbReference type="EMBL" id="CM037622">
    <property type="protein sequence ID" value="KAH8003629.1"/>
    <property type="molecule type" value="Genomic_DNA"/>
</dbReference>
<keyword evidence="2" id="KW-1185">Reference proteome</keyword>
<dbReference type="Proteomes" id="UP000827872">
    <property type="component" value="Linkage Group LG09"/>
</dbReference>
<comment type="caution">
    <text evidence="1">The sequence shown here is derived from an EMBL/GenBank/DDBJ whole genome shotgun (WGS) entry which is preliminary data.</text>
</comment>